<dbReference type="AlphaFoldDB" id="A0AA41G170"/>
<feature type="transmembrane region" description="Helical" evidence="6">
    <location>
        <begin position="86"/>
        <end position="107"/>
    </location>
</feature>
<evidence type="ECO:0000256" key="4">
    <source>
        <dbReference type="ARBA" id="ARBA00022989"/>
    </source>
</evidence>
<dbReference type="RefSeq" id="WP_162412897.1">
    <property type="nucleotide sequence ID" value="NZ_JAHQXE010000002.1"/>
</dbReference>
<evidence type="ECO:0000259" key="7">
    <source>
        <dbReference type="Pfam" id="PF04138"/>
    </source>
</evidence>
<comment type="subcellular location">
    <subcellularLocation>
        <location evidence="1">Membrane</location>
        <topology evidence="1">Multi-pass membrane protein</topology>
    </subcellularLocation>
</comment>
<protein>
    <submittedName>
        <fullName evidence="8">GtrA family protein</fullName>
    </submittedName>
</protein>
<dbReference type="PANTHER" id="PTHR38459">
    <property type="entry name" value="PROPHAGE BACTOPRENOL-LINKED GLUCOSE TRANSLOCASE HOMOLOG"/>
    <property type="match status" value="1"/>
</dbReference>
<accession>A0AA41G170</accession>
<dbReference type="InterPro" id="IPR051401">
    <property type="entry name" value="GtrA_CellWall_Glycosyl"/>
</dbReference>
<feature type="transmembrane region" description="Helical" evidence="6">
    <location>
        <begin position="127"/>
        <end position="145"/>
    </location>
</feature>
<comment type="caution">
    <text evidence="8">The sequence shown here is derived from an EMBL/GenBank/DDBJ whole genome shotgun (WGS) entry which is preliminary data.</text>
</comment>
<evidence type="ECO:0000256" key="2">
    <source>
        <dbReference type="ARBA" id="ARBA00009399"/>
    </source>
</evidence>
<feature type="transmembrane region" description="Helical" evidence="6">
    <location>
        <begin position="17"/>
        <end position="36"/>
    </location>
</feature>
<sequence length="152" mass="16636">MASAVVTPARRQQLVRFFLVGLLAALVQTALLWTFVTVARLHYLVAGAIAIEITILLQYVLNNAWTFHRSAHSTLREYLVGMGKTNLVRVSALLIQLGILYVFVTSGAVEYVLASSGTTATWQSSEILLANAGAIALTGVYRYALDAYWTWG</sequence>
<evidence type="ECO:0000313" key="9">
    <source>
        <dbReference type="Proteomes" id="UP001166304"/>
    </source>
</evidence>
<evidence type="ECO:0000256" key="1">
    <source>
        <dbReference type="ARBA" id="ARBA00004141"/>
    </source>
</evidence>
<keyword evidence="9" id="KW-1185">Reference proteome</keyword>
<gene>
    <name evidence="8" type="ORF">KTS37_07835</name>
</gene>
<proteinExistence type="inferred from homology"/>
<comment type="similarity">
    <text evidence="2">Belongs to the GtrA family.</text>
</comment>
<evidence type="ECO:0000256" key="3">
    <source>
        <dbReference type="ARBA" id="ARBA00022692"/>
    </source>
</evidence>
<keyword evidence="5 6" id="KW-0472">Membrane</keyword>
<organism evidence="8 9">
    <name type="scientific">Haloarcula salina</name>
    <dbReference type="NCBI Taxonomy" id="1429914"/>
    <lineage>
        <taxon>Archaea</taxon>
        <taxon>Methanobacteriati</taxon>
        <taxon>Methanobacteriota</taxon>
        <taxon>Stenosarchaea group</taxon>
        <taxon>Halobacteria</taxon>
        <taxon>Halobacteriales</taxon>
        <taxon>Haloarculaceae</taxon>
        <taxon>Haloarcula</taxon>
    </lineage>
</organism>
<name>A0AA41G170_9EURY</name>
<dbReference type="Proteomes" id="UP001166304">
    <property type="component" value="Unassembled WGS sequence"/>
</dbReference>
<dbReference type="PANTHER" id="PTHR38459:SF1">
    <property type="entry name" value="PROPHAGE BACTOPRENOL-LINKED GLUCOSE TRANSLOCASE HOMOLOG"/>
    <property type="match status" value="1"/>
</dbReference>
<dbReference type="GO" id="GO:0000271">
    <property type="term" value="P:polysaccharide biosynthetic process"/>
    <property type="evidence" value="ECO:0007669"/>
    <property type="project" value="InterPro"/>
</dbReference>
<keyword evidence="3 6" id="KW-0812">Transmembrane</keyword>
<evidence type="ECO:0000256" key="6">
    <source>
        <dbReference type="SAM" id="Phobius"/>
    </source>
</evidence>
<evidence type="ECO:0000256" key="5">
    <source>
        <dbReference type="ARBA" id="ARBA00023136"/>
    </source>
</evidence>
<dbReference type="Pfam" id="PF04138">
    <property type="entry name" value="GtrA_DPMS_TM"/>
    <property type="match status" value="1"/>
</dbReference>
<feature type="transmembrane region" description="Helical" evidence="6">
    <location>
        <begin position="42"/>
        <end position="65"/>
    </location>
</feature>
<evidence type="ECO:0000313" key="8">
    <source>
        <dbReference type="EMBL" id="MBV0901699.1"/>
    </source>
</evidence>
<dbReference type="EMBL" id="JAHQXE010000002">
    <property type="protein sequence ID" value="MBV0901699.1"/>
    <property type="molecule type" value="Genomic_DNA"/>
</dbReference>
<reference evidence="8" key="1">
    <citation type="submission" date="2021-06" db="EMBL/GenBank/DDBJ databases">
        <title>New haloarchaea isolates fom saline soil.</title>
        <authorList>
            <person name="Duran-Viseras A."/>
            <person name="Sanchez-Porro C.S."/>
            <person name="Ventosa A."/>
        </authorList>
    </citation>
    <scope>NUCLEOTIDE SEQUENCE</scope>
    <source>
        <strain evidence="8">JCM 18369</strain>
    </source>
</reference>
<dbReference type="GO" id="GO:0005886">
    <property type="term" value="C:plasma membrane"/>
    <property type="evidence" value="ECO:0007669"/>
    <property type="project" value="TreeGrafter"/>
</dbReference>
<keyword evidence="4 6" id="KW-1133">Transmembrane helix</keyword>
<feature type="domain" description="GtrA/DPMS transmembrane" evidence="7">
    <location>
        <begin position="16"/>
        <end position="151"/>
    </location>
</feature>
<dbReference type="InterPro" id="IPR007267">
    <property type="entry name" value="GtrA_DPMS_TM"/>
</dbReference>